<dbReference type="AlphaFoldDB" id="A0A0F9AJX2"/>
<dbReference type="EMBL" id="LAZR01057241">
    <property type="protein sequence ID" value="KKK72471.1"/>
    <property type="molecule type" value="Genomic_DNA"/>
</dbReference>
<evidence type="ECO:0000313" key="1">
    <source>
        <dbReference type="EMBL" id="KKK72471.1"/>
    </source>
</evidence>
<proteinExistence type="predicted"/>
<organism evidence="1">
    <name type="scientific">marine sediment metagenome</name>
    <dbReference type="NCBI Taxonomy" id="412755"/>
    <lineage>
        <taxon>unclassified sequences</taxon>
        <taxon>metagenomes</taxon>
        <taxon>ecological metagenomes</taxon>
    </lineage>
</organism>
<comment type="caution">
    <text evidence="1">The sequence shown here is derived from an EMBL/GenBank/DDBJ whole genome shotgun (WGS) entry which is preliminary data.</text>
</comment>
<sequence length="77" mass="8899">MHIRVFLYKCRNKSCNNEMTDKVLEGYEPVAAFHCNKCGLGRGKKLEFIRQHGAGMFPGQQPIEEYSTEYLKELESV</sequence>
<protein>
    <submittedName>
        <fullName evidence="1">Uncharacterized protein</fullName>
    </submittedName>
</protein>
<name>A0A0F9AJX2_9ZZZZ</name>
<reference evidence="1" key="1">
    <citation type="journal article" date="2015" name="Nature">
        <title>Complex archaea that bridge the gap between prokaryotes and eukaryotes.</title>
        <authorList>
            <person name="Spang A."/>
            <person name="Saw J.H."/>
            <person name="Jorgensen S.L."/>
            <person name="Zaremba-Niedzwiedzka K."/>
            <person name="Martijn J."/>
            <person name="Lind A.E."/>
            <person name="van Eijk R."/>
            <person name="Schleper C."/>
            <person name="Guy L."/>
            <person name="Ettema T.J."/>
        </authorList>
    </citation>
    <scope>NUCLEOTIDE SEQUENCE</scope>
</reference>
<accession>A0A0F9AJX2</accession>
<gene>
    <name evidence="1" type="ORF">LCGC14_2903560</name>
</gene>